<reference evidence="2 3" key="1">
    <citation type="journal article" date="2023" name="Microbiol. Resour. Announc.">
        <title>Complete Genome of 'Candidatus Phytoplasma rubi' RS, a Phytopathogenic Bacterium Associated with Rubus Stunt Disease.</title>
        <authorList>
            <person name="Duckeck D."/>
            <person name="Zubert C."/>
            <person name="Bohm J.W."/>
            <person name="Carminati G."/>
            <person name="Schneider B."/>
            <person name="Kube M."/>
        </authorList>
    </citation>
    <scope>NUCLEOTIDE SEQUENCE [LARGE SCALE GENOMIC DNA]</scope>
    <source>
        <strain evidence="2 3">RS</strain>
    </source>
</reference>
<name>A0ABY7BQV0_9MOLU</name>
<keyword evidence="1" id="KW-1133">Transmembrane helix</keyword>
<evidence type="ECO:0000256" key="1">
    <source>
        <dbReference type="SAM" id="Phobius"/>
    </source>
</evidence>
<sequence length="77" mass="9010">MTYLSVTYMYINCMLIILGVLFTTEKSIIDIFSEQYGNNRPDGSQVVLNRFIFCLVCIYFVNSFLYLKHILNNPLNI</sequence>
<protein>
    <submittedName>
        <fullName evidence="2">Uncharacterized protein</fullName>
    </submittedName>
</protein>
<organism evidence="2 3">
    <name type="scientific">Candidatus Phytoplasma rubi</name>
    <dbReference type="NCBI Taxonomy" id="399025"/>
    <lineage>
        <taxon>Bacteria</taxon>
        <taxon>Bacillati</taxon>
        <taxon>Mycoplasmatota</taxon>
        <taxon>Mollicutes</taxon>
        <taxon>Acholeplasmatales</taxon>
        <taxon>Acholeplasmataceae</taxon>
        <taxon>Candidatus Phytoplasma</taxon>
        <taxon>16SrV (Elm yellows group)</taxon>
    </lineage>
</organism>
<keyword evidence="1" id="KW-0812">Transmembrane</keyword>
<proteinExistence type="predicted"/>
<dbReference type="RefSeq" id="WP_268849986.1">
    <property type="nucleotide sequence ID" value="NZ_CP114006.1"/>
</dbReference>
<feature type="transmembrane region" description="Helical" evidence="1">
    <location>
        <begin position="46"/>
        <end position="67"/>
    </location>
</feature>
<dbReference type="Proteomes" id="UP001164727">
    <property type="component" value="Chromosome"/>
</dbReference>
<evidence type="ECO:0000313" key="3">
    <source>
        <dbReference type="Proteomes" id="UP001164727"/>
    </source>
</evidence>
<dbReference type="EMBL" id="CP114006">
    <property type="protein sequence ID" value="WAN63137.1"/>
    <property type="molecule type" value="Genomic_DNA"/>
</dbReference>
<gene>
    <name evidence="2" type="ORF">RS022_01400</name>
</gene>
<accession>A0ABY7BQV0</accession>
<evidence type="ECO:0000313" key="2">
    <source>
        <dbReference type="EMBL" id="WAN63137.1"/>
    </source>
</evidence>
<keyword evidence="1" id="KW-0472">Membrane</keyword>
<keyword evidence="3" id="KW-1185">Reference proteome</keyword>
<feature type="transmembrane region" description="Helical" evidence="1">
    <location>
        <begin position="6"/>
        <end position="25"/>
    </location>
</feature>